<sequence>MVSILAAVSLFLLWFLFVGAVTVADGIAGGVIVLTSLFLFRRSRSALWFPDSRQGPDRGPSSGSPRGAGALLKGLLAGALFLPVFAGKIFLSGLQITFMALQPSITFWPGIVRVRTGLSGMTGVTALANTITLTPGTLSLDYVADGDALFIHWIDVSEYDAATLDQQVTGGLRPWVKRILE</sequence>
<evidence type="ECO:0000256" key="3">
    <source>
        <dbReference type="ARBA" id="ARBA00022475"/>
    </source>
</evidence>
<dbReference type="PANTHER" id="PTHR34584">
    <property type="entry name" value="NA(+)/H(+) ANTIPORTER SUBUNIT E1"/>
    <property type="match status" value="1"/>
</dbReference>
<name>A0A1N6TFU3_9SPIO</name>
<dbReference type="PANTHER" id="PTHR34584:SF1">
    <property type="entry name" value="NA(+)_H(+) ANTIPORTER SUBUNIT E1"/>
    <property type="match status" value="1"/>
</dbReference>
<accession>A0A1N6TFU3</accession>
<evidence type="ECO:0000313" key="8">
    <source>
        <dbReference type="EMBL" id="SIQ52259.1"/>
    </source>
</evidence>
<dbReference type="RefSeq" id="WP_076488894.1">
    <property type="nucleotide sequence ID" value="NZ_FTMS01000010.1"/>
</dbReference>
<evidence type="ECO:0000256" key="5">
    <source>
        <dbReference type="ARBA" id="ARBA00022989"/>
    </source>
</evidence>
<evidence type="ECO:0000256" key="6">
    <source>
        <dbReference type="ARBA" id="ARBA00023136"/>
    </source>
</evidence>
<dbReference type="AlphaFoldDB" id="A0A1N6TFU3"/>
<evidence type="ECO:0000256" key="1">
    <source>
        <dbReference type="ARBA" id="ARBA00004651"/>
    </source>
</evidence>
<evidence type="ECO:0000256" key="2">
    <source>
        <dbReference type="ARBA" id="ARBA00006228"/>
    </source>
</evidence>
<dbReference type="EMBL" id="FTMS01000010">
    <property type="protein sequence ID" value="SIQ52259.1"/>
    <property type="molecule type" value="Genomic_DNA"/>
</dbReference>
<proteinExistence type="inferred from homology"/>
<keyword evidence="4 7" id="KW-0812">Transmembrane</keyword>
<dbReference type="OrthoDB" id="9800498at2"/>
<gene>
    <name evidence="8" type="ORF">SAMN05920897_11044</name>
</gene>
<feature type="transmembrane region" description="Helical" evidence="7">
    <location>
        <begin position="70"/>
        <end position="91"/>
    </location>
</feature>
<comment type="subcellular location">
    <subcellularLocation>
        <location evidence="1">Cell membrane</location>
        <topology evidence="1">Multi-pass membrane protein</topology>
    </subcellularLocation>
</comment>
<dbReference type="InterPro" id="IPR002758">
    <property type="entry name" value="Cation_antiport_E"/>
</dbReference>
<evidence type="ECO:0000256" key="7">
    <source>
        <dbReference type="SAM" id="Phobius"/>
    </source>
</evidence>
<dbReference type="Pfam" id="PF01899">
    <property type="entry name" value="MNHE"/>
    <property type="match status" value="1"/>
</dbReference>
<reference evidence="8 9" key="1">
    <citation type="submission" date="2017-01" db="EMBL/GenBank/DDBJ databases">
        <authorList>
            <person name="Mah S.A."/>
            <person name="Swanson W.J."/>
            <person name="Moy G.W."/>
            <person name="Vacquier V.D."/>
        </authorList>
    </citation>
    <scope>NUCLEOTIDE SEQUENCE [LARGE SCALE GENOMIC DNA]</scope>
    <source>
        <strain evidence="8 9">ASpG1</strain>
    </source>
</reference>
<evidence type="ECO:0000313" key="9">
    <source>
        <dbReference type="Proteomes" id="UP000186400"/>
    </source>
</evidence>
<organism evidence="8 9">
    <name type="scientific">Alkalispirochaeta americana</name>
    <dbReference type="NCBI Taxonomy" id="159291"/>
    <lineage>
        <taxon>Bacteria</taxon>
        <taxon>Pseudomonadati</taxon>
        <taxon>Spirochaetota</taxon>
        <taxon>Spirochaetia</taxon>
        <taxon>Spirochaetales</taxon>
        <taxon>Spirochaetaceae</taxon>
        <taxon>Alkalispirochaeta</taxon>
    </lineage>
</organism>
<dbReference type="GO" id="GO:0005886">
    <property type="term" value="C:plasma membrane"/>
    <property type="evidence" value="ECO:0007669"/>
    <property type="project" value="UniProtKB-SubCell"/>
</dbReference>
<dbReference type="GO" id="GO:0008324">
    <property type="term" value="F:monoatomic cation transmembrane transporter activity"/>
    <property type="evidence" value="ECO:0007669"/>
    <property type="project" value="InterPro"/>
</dbReference>
<keyword evidence="3" id="KW-1003">Cell membrane</keyword>
<protein>
    <submittedName>
        <fullName evidence="8">Multicomponent Na+:H+ antiporter subunit E</fullName>
    </submittedName>
</protein>
<keyword evidence="9" id="KW-1185">Reference proteome</keyword>
<evidence type="ECO:0000256" key="4">
    <source>
        <dbReference type="ARBA" id="ARBA00022692"/>
    </source>
</evidence>
<dbReference type="Proteomes" id="UP000186400">
    <property type="component" value="Unassembled WGS sequence"/>
</dbReference>
<comment type="similarity">
    <text evidence="2">Belongs to the CPA3 antiporters (TC 2.A.63) subunit E family.</text>
</comment>
<keyword evidence="5 7" id="KW-1133">Transmembrane helix</keyword>
<keyword evidence="6 7" id="KW-0472">Membrane</keyword>
<dbReference type="STRING" id="159291.SAMN05920897_11044"/>